<dbReference type="NCBIfam" id="TIGR00159">
    <property type="entry name" value="diadenylate cyclase CdaA"/>
    <property type="match status" value="1"/>
</dbReference>
<dbReference type="Pfam" id="PF02457">
    <property type="entry name" value="DAC"/>
    <property type="match status" value="1"/>
</dbReference>
<keyword evidence="4 10" id="KW-0812">Transmembrane</keyword>
<dbReference type="PATRIC" id="fig|1429043.3.peg.4503"/>
<dbReference type="GO" id="GO:0005524">
    <property type="term" value="F:ATP binding"/>
    <property type="evidence" value="ECO:0007669"/>
    <property type="project" value="UniProtKB-UniRule"/>
</dbReference>
<dbReference type="GO" id="GO:0106408">
    <property type="term" value="F:diadenylate cyclase activity"/>
    <property type="evidence" value="ECO:0007669"/>
    <property type="project" value="UniProtKB-EC"/>
</dbReference>
<keyword evidence="6 10" id="KW-0547">Nucleotide-binding</keyword>
<evidence type="ECO:0000256" key="1">
    <source>
        <dbReference type="ARBA" id="ARBA00000877"/>
    </source>
</evidence>
<dbReference type="InterPro" id="IPR050338">
    <property type="entry name" value="DisA"/>
</dbReference>
<dbReference type="InterPro" id="IPR003390">
    <property type="entry name" value="DNA_integrity_scan_DisA_N"/>
</dbReference>
<dbReference type="InterPro" id="IPR036888">
    <property type="entry name" value="DNA_integrity_DisA_N_sf"/>
</dbReference>
<comment type="function">
    <text evidence="10">Catalyzes the condensation of 2 ATP molecules into cyclic di-AMP (c-di-AMP), a second messenger used to regulate differing processes in different bacteria.</text>
</comment>
<dbReference type="PIRSF" id="PIRSF004793">
    <property type="entry name" value="UCP004793"/>
    <property type="match status" value="1"/>
</dbReference>
<feature type="transmembrane region" description="Helical" evidence="10">
    <location>
        <begin position="65"/>
        <end position="82"/>
    </location>
</feature>
<keyword evidence="2 10" id="KW-1003">Cell membrane</keyword>
<comment type="caution">
    <text evidence="10">Lacks conserved residue(s) required for the propagation of feature annotation.</text>
</comment>
<evidence type="ECO:0000256" key="7">
    <source>
        <dbReference type="ARBA" id="ARBA00022840"/>
    </source>
</evidence>
<dbReference type="PANTHER" id="PTHR34185:SF1">
    <property type="entry name" value="DIADENYLATE CYCLASE"/>
    <property type="match status" value="1"/>
</dbReference>
<keyword evidence="5 10" id="KW-0548">Nucleotidyltransferase</keyword>
<reference evidence="12 13" key="1">
    <citation type="submission" date="2013-11" db="EMBL/GenBank/DDBJ databases">
        <title>Metagenomic analysis of a methanogenic consortium involved in long chain n-alkane degradation.</title>
        <authorList>
            <person name="Davidova I.A."/>
            <person name="Callaghan A.V."/>
            <person name="Wawrik B."/>
            <person name="Pruitt S."/>
            <person name="Marks C."/>
            <person name="Duncan K.E."/>
            <person name="Suflita J.M."/>
        </authorList>
    </citation>
    <scope>NUCLEOTIDE SEQUENCE [LARGE SCALE GENOMIC DNA]</scope>
    <source>
        <strain evidence="12 13">SPR</strain>
    </source>
</reference>
<protein>
    <recommendedName>
        <fullName evidence="10">Diadenylate cyclase</fullName>
        <shortName evidence="10">DAC</shortName>
        <ecNumber evidence="10">2.7.7.85</ecNumber>
    </recommendedName>
    <alternativeName>
        <fullName evidence="10">Cyclic-di-AMP synthase</fullName>
        <shortName evidence="10">c-di-AMP synthase</shortName>
    </alternativeName>
</protein>
<comment type="subunit">
    <text evidence="10">Probably a homodimer.</text>
</comment>
<dbReference type="OrthoDB" id="9807385at2"/>
<proteinExistence type="inferred from homology"/>
<dbReference type="InParanoid" id="A0A0D2HNC1"/>
<keyword evidence="8 10" id="KW-1133">Transmembrane helix</keyword>
<dbReference type="STRING" id="1429043.X474_21240"/>
<dbReference type="Proteomes" id="UP000032233">
    <property type="component" value="Unassembled WGS sequence"/>
</dbReference>
<dbReference type="Gene3D" id="3.40.1700.10">
    <property type="entry name" value="DNA integrity scanning protein, DisA, N-terminal domain"/>
    <property type="match status" value="1"/>
</dbReference>
<dbReference type="PANTHER" id="PTHR34185">
    <property type="entry name" value="DIADENYLATE CYCLASE"/>
    <property type="match status" value="1"/>
</dbReference>
<evidence type="ECO:0000256" key="6">
    <source>
        <dbReference type="ARBA" id="ARBA00022741"/>
    </source>
</evidence>
<keyword evidence="3 10" id="KW-0808">Transferase</keyword>
<dbReference type="AlphaFoldDB" id="A0A0D2HNC1"/>
<evidence type="ECO:0000256" key="2">
    <source>
        <dbReference type="ARBA" id="ARBA00022475"/>
    </source>
</evidence>
<organism evidence="12 13">
    <name type="scientific">Dethiosulfatarculus sandiegensis</name>
    <dbReference type="NCBI Taxonomy" id="1429043"/>
    <lineage>
        <taxon>Bacteria</taxon>
        <taxon>Pseudomonadati</taxon>
        <taxon>Thermodesulfobacteriota</taxon>
        <taxon>Desulfarculia</taxon>
        <taxon>Desulfarculales</taxon>
        <taxon>Desulfarculaceae</taxon>
        <taxon>Dethiosulfatarculus</taxon>
    </lineage>
</organism>
<dbReference type="HAMAP" id="MF_01499">
    <property type="entry name" value="DacA"/>
    <property type="match status" value="1"/>
</dbReference>
<evidence type="ECO:0000256" key="8">
    <source>
        <dbReference type="ARBA" id="ARBA00022989"/>
    </source>
</evidence>
<keyword evidence="7 10" id="KW-0067">ATP-binding</keyword>
<feature type="transmembrane region" description="Helical" evidence="10">
    <location>
        <begin position="40"/>
        <end position="59"/>
    </location>
</feature>
<feature type="transmembrane region" description="Helical" evidence="10">
    <location>
        <begin position="16"/>
        <end position="33"/>
    </location>
</feature>
<dbReference type="GO" id="GO:0006171">
    <property type="term" value="P:cAMP biosynthetic process"/>
    <property type="evidence" value="ECO:0007669"/>
    <property type="project" value="InterPro"/>
</dbReference>
<dbReference type="SUPFAM" id="SSF143597">
    <property type="entry name" value="YojJ-like"/>
    <property type="match status" value="1"/>
</dbReference>
<comment type="caution">
    <text evidence="12">The sequence shown here is derived from an EMBL/GenBank/DDBJ whole genome shotgun (WGS) entry which is preliminary data.</text>
</comment>
<dbReference type="GO" id="GO:0004016">
    <property type="term" value="F:adenylate cyclase activity"/>
    <property type="evidence" value="ECO:0007669"/>
    <property type="project" value="UniProtKB-UniRule"/>
</dbReference>
<evidence type="ECO:0000256" key="10">
    <source>
        <dbReference type="HAMAP-Rule" id="MF_01499"/>
    </source>
</evidence>
<accession>A0A0D2HNC1</accession>
<dbReference type="Pfam" id="PF19293">
    <property type="entry name" value="CdaA_N"/>
    <property type="match status" value="1"/>
</dbReference>
<dbReference type="InterPro" id="IPR045585">
    <property type="entry name" value="CdaA_N"/>
</dbReference>
<name>A0A0D2HNC1_9BACT</name>
<evidence type="ECO:0000313" key="13">
    <source>
        <dbReference type="Proteomes" id="UP000032233"/>
    </source>
</evidence>
<evidence type="ECO:0000256" key="4">
    <source>
        <dbReference type="ARBA" id="ARBA00022692"/>
    </source>
</evidence>
<evidence type="ECO:0000313" key="12">
    <source>
        <dbReference type="EMBL" id="KIX12028.1"/>
    </source>
</evidence>
<keyword evidence="9 10" id="KW-0472">Membrane</keyword>
<dbReference type="InterPro" id="IPR014046">
    <property type="entry name" value="C-di-AMP_synthase"/>
</dbReference>
<gene>
    <name evidence="10" type="primary">dacA</name>
    <name evidence="12" type="ORF">X474_21240</name>
</gene>
<evidence type="ECO:0000256" key="5">
    <source>
        <dbReference type="ARBA" id="ARBA00022695"/>
    </source>
</evidence>
<comment type="similarity">
    <text evidence="10">Belongs to the adenylate cyclase family. DacA/CdaA subfamily.</text>
</comment>
<feature type="domain" description="DAC" evidence="11">
    <location>
        <begin position="83"/>
        <end position="238"/>
    </location>
</feature>
<evidence type="ECO:0000259" key="11">
    <source>
        <dbReference type="PROSITE" id="PS51794"/>
    </source>
</evidence>
<evidence type="ECO:0000256" key="3">
    <source>
        <dbReference type="ARBA" id="ARBA00022679"/>
    </source>
</evidence>
<keyword evidence="13" id="KW-1185">Reference proteome</keyword>
<dbReference type="EMBL" id="AZAC01000035">
    <property type="protein sequence ID" value="KIX12028.1"/>
    <property type="molecule type" value="Genomic_DNA"/>
</dbReference>
<dbReference type="InterPro" id="IPR034701">
    <property type="entry name" value="CdaA"/>
</dbReference>
<comment type="catalytic activity">
    <reaction evidence="1 10">
        <text>2 ATP = 3',3'-c-di-AMP + 2 diphosphate</text>
        <dbReference type="Rhea" id="RHEA:35655"/>
        <dbReference type="ChEBI" id="CHEBI:30616"/>
        <dbReference type="ChEBI" id="CHEBI:33019"/>
        <dbReference type="ChEBI" id="CHEBI:71500"/>
        <dbReference type="EC" id="2.7.7.85"/>
    </reaction>
</comment>
<dbReference type="EC" id="2.7.7.85" evidence="10"/>
<dbReference type="RefSeq" id="WP_044351190.1">
    <property type="nucleotide sequence ID" value="NZ_AZAC01000035.1"/>
</dbReference>
<dbReference type="PROSITE" id="PS51794">
    <property type="entry name" value="DAC"/>
    <property type="match status" value="1"/>
</dbReference>
<evidence type="ECO:0000256" key="9">
    <source>
        <dbReference type="ARBA" id="ARBA00023136"/>
    </source>
</evidence>
<sequence>MSEVIALLSQMRWQDVADIALVTFVVYQVILMVRGTRAMHMLLGLGVVLVMLVVSKQLGLYTIGWLINSFLSSLILVVIILFQSDIRRALANIGTGSFFGSNIDHKSTIEEVVRASVNLATRMTGGLIVMERQIGLADYTGSGVDINADVSRDLLVQLFQTSGPLHDGAVVISRDKIEAARCVLPLAASLQLPRHLGTRHRAALGLSQETDAVCIVISEERGRVSLAVSGELKQDLEASALRDHLTQLIGEKQKKPPKWFISRPKSAETSE</sequence>